<feature type="chain" id="PRO_5002666553" evidence="1">
    <location>
        <begin position="22"/>
        <end position="464"/>
    </location>
</feature>
<proteinExistence type="predicted"/>
<organism evidence="2 3">
    <name type="scientific">Reinekea blandensis MED297</name>
    <dbReference type="NCBI Taxonomy" id="314283"/>
    <lineage>
        <taxon>Bacteria</taxon>
        <taxon>Pseudomonadati</taxon>
        <taxon>Pseudomonadota</taxon>
        <taxon>Gammaproteobacteria</taxon>
        <taxon>Oceanospirillales</taxon>
        <taxon>Saccharospirillaceae</taxon>
        <taxon>Reinekea</taxon>
    </lineage>
</organism>
<dbReference type="RefSeq" id="WP_008042723.1">
    <property type="nucleotide sequence ID" value="NZ_CH724149.1"/>
</dbReference>
<evidence type="ECO:0000256" key="1">
    <source>
        <dbReference type="SAM" id="SignalP"/>
    </source>
</evidence>
<protein>
    <submittedName>
        <fullName evidence="2">Uncharacterized protein</fullName>
    </submittedName>
</protein>
<dbReference type="PROSITE" id="PS51257">
    <property type="entry name" value="PROKAR_LIPOPROTEIN"/>
    <property type="match status" value="1"/>
</dbReference>
<gene>
    <name evidence="2" type="ORF">MED297_13952</name>
</gene>
<dbReference type="EMBL" id="AAOE01000023">
    <property type="protein sequence ID" value="EAR08259.1"/>
    <property type="molecule type" value="Genomic_DNA"/>
</dbReference>
<keyword evidence="3" id="KW-1185">Reference proteome</keyword>
<dbReference type="HOGENOM" id="CLU_589077_0_0_6"/>
<reference evidence="2 3" key="1">
    <citation type="submission" date="2006-02" db="EMBL/GenBank/DDBJ databases">
        <authorList>
            <person name="Pinhassi J."/>
            <person name="Pedros-Alio C."/>
            <person name="Ferriera S."/>
            <person name="Johnson J."/>
            <person name="Kravitz S."/>
            <person name="Halpern A."/>
            <person name="Remington K."/>
            <person name="Beeson K."/>
            <person name="Tran B."/>
            <person name="Rogers Y.-H."/>
            <person name="Friedman R."/>
            <person name="Venter J.C."/>
        </authorList>
    </citation>
    <scope>NUCLEOTIDE SEQUENCE [LARGE SCALE GENOMIC DNA]</scope>
    <source>
        <strain evidence="2 3">MED297</strain>
    </source>
</reference>
<evidence type="ECO:0000313" key="3">
    <source>
        <dbReference type="Proteomes" id="UP000005953"/>
    </source>
</evidence>
<dbReference type="OrthoDB" id="6190257at2"/>
<dbReference type="AlphaFoldDB" id="A4BHY7"/>
<evidence type="ECO:0000313" key="2">
    <source>
        <dbReference type="EMBL" id="EAR08259.1"/>
    </source>
</evidence>
<accession>A4BHY7</accession>
<keyword evidence="1" id="KW-0732">Signal</keyword>
<sequence length="464" mass="49621">MKPDFTLIFAFTLALFTVGCANDDDANGNNGENADSVLRQIAGNAAIGRPARWSNNCLDVACARADDLGNYLLTTEADGSSLMWSDVPIGPGEPQRLYSRYRWNDAITTSLVNINPSTHAVLDIWSNVSQGVSIDACAASASCQTALMASLTETQENAIIDQLDTLMGEAWPAGRNPFDDVYVADPNEDALDQMHDHFLFHVDGAAGRFQVYDNEGEEPIIDVNLVSLTNGANLTDSVLSDTQFETALSMEPPAEPGNPIQLQINVSPGQPTQVPYQVIVDTIGSTSPNTPLSFSHELTLPDGTTQSLTGEEVITDLTQGGRHVWVVTATDDAGNQISDGVVLEALAGEVEPTFGGEGSCVTPEATMTANSWNLCEEPQNGGEYQCDTLSSSSITLTQSPAPCPQQTQNGGDLLGLCTILVNEVRVLFYENPLRPNNTETFADKQARVADYCVANFGGDWSTTP</sequence>
<comment type="caution">
    <text evidence="2">The sequence shown here is derived from an EMBL/GenBank/DDBJ whole genome shotgun (WGS) entry which is preliminary data.</text>
</comment>
<dbReference type="Proteomes" id="UP000005953">
    <property type="component" value="Unassembled WGS sequence"/>
</dbReference>
<name>A4BHY7_9GAMM</name>
<feature type="signal peptide" evidence="1">
    <location>
        <begin position="1"/>
        <end position="21"/>
    </location>
</feature>